<evidence type="ECO:0000256" key="1">
    <source>
        <dbReference type="SAM" id="Phobius"/>
    </source>
</evidence>
<dbReference type="PANTHER" id="PTHR22911">
    <property type="entry name" value="ACYL-MALONYL CONDENSING ENZYME-RELATED"/>
    <property type="match status" value="1"/>
</dbReference>
<dbReference type="Pfam" id="PF00892">
    <property type="entry name" value="EamA"/>
    <property type="match status" value="1"/>
</dbReference>
<evidence type="ECO:0000313" key="4">
    <source>
        <dbReference type="EMBL" id="CAK9035327.1"/>
    </source>
</evidence>
<feature type="transmembrane region" description="Helical" evidence="1">
    <location>
        <begin position="250"/>
        <end position="272"/>
    </location>
</feature>
<feature type="transmembrane region" description="Helical" evidence="1">
    <location>
        <begin position="183"/>
        <end position="202"/>
    </location>
</feature>
<keyword evidence="1" id="KW-1133">Transmembrane helix</keyword>
<evidence type="ECO:0000313" key="5">
    <source>
        <dbReference type="Proteomes" id="UP001642484"/>
    </source>
</evidence>
<reference evidence="4 5" key="1">
    <citation type="submission" date="2024-02" db="EMBL/GenBank/DDBJ databases">
        <authorList>
            <person name="Chen Y."/>
            <person name="Shah S."/>
            <person name="Dougan E. K."/>
            <person name="Thang M."/>
            <person name="Chan C."/>
        </authorList>
    </citation>
    <scope>NUCLEOTIDE SEQUENCE [LARGE SCALE GENOMIC DNA]</scope>
</reference>
<gene>
    <name evidence="4" type="ORF">CCMP2556_LOCUS19858</name>
</gene>
<accession>A0ABP0L965</accession>
<feature type="transmembrane region" description="Helical" evidence="1">
    <location>
        <begin position="158"/>
        <end position="176"/>
    </location>
</feature>
<comment type="caution">
    <text evidence="4">The sequence shown here is derived from an EMBL/GenBank/DDBJ whole genome shotgun (WGS) entry which is preliminary data.</text>
</comment>
<feature type="domain" description="EamA" evidence="3">
    <location>
        <begin position="9"/>
        <end position="141"/>
    </location>
</feature>
<feature type="transmembrane region" description="Helical" evidence="1">
    <location>
        <begin position="222"/>
        <end position="243"/>
    </location>
</feature>
<dbReference type="PANTHER" id="PTHR22911:SF137">
    <property type="entry name" value="SOLUTE CARRIER FAMILY 35 MEMBER G2-RELATED"/>
    <property type="match status" value="1"/>
</dbReference>
<protein>
    <recommendedName>
        <fullName evidence="3">EamA domain-containing protein</fullName>
    </recommendedName>
</protein>
<dbReference type="SUPFAM" id="SSF103481">
    <property type="entry name" value="Multidrug resistance efflux transporter EmrE"/>
    <property type="match status" value="2"/>
</dbReference>
<feature type="chain" id="PRO_5046460408" description="EamA domain-containing protein" evidence="2">
    <location>
        <begin position="23"/>
        <end position="332"/>
    </location>
</feature>
<evidence type="ECO:0000256" key="2">
    <source>
        <dbReference type="SAM" id="SignalP"/>
    </source>
</evidence>
<dbReference type="InterPro" id="IPR000620">
    <property type="entry name" value="EamA_dom"/>
</dbReference>
<keyword evidence="1" id="KW-0812">Transmembrane</keyword>
<feature type="transmembrane region" description="Helical" evidence="1">
    <location>
        <begin position="278"/>
        <end position="297"/>
    </location>
</feature>
<keyword evidence="2" id="KW-0732">Signal</keyword>
<sequence length="332" mass="35174">MPLSTEMCGVLLMIASGIFVTGDMVASKLIENSGWPYWYLISGVCLVATGRDPCIDIKSSKDLNPWPTRKWVVSRSFLQSLQWHSMVLAVLVGASPGDVAALSSVDIIAAALLGLVFLGEKLSLLHFFALVISAVGAIFISKPEFIFGLEEGEHRSNLGSVLALFSGLLQAASFICARKSADVSVGILTFCNLLLGTAVSLLPPMLPMVHASWQPVMAEPGTAMLIVLLLVLLTTLSIVLPAAGSTRCPAAVSATVFTSSCMVSGYLSQVFFFQEIPSTLTILGAACMLLSVVLMALPSPEREAAPESKDTIQEAGVAFFIMNPPYEQIAGS</sequence>
<evidence type="ECO:0000259" key="3">
    <source>
        <dbReference type="Pfam" id="PF00892"/>
    </source>
</evidence>
<dbReference type="EMBL" id="CAXAMN010011447">
    <property type="protein sequence ID" value="CAK9035327.1"/>
    <property type="molecule type" value="Genomic_DNA"/>
</dbReference>
<feature type="transmembrane region" description="Helical" evidence="1">
    <location>
        <begin position="125"/>
        <end position="146"/>
    </location>
</feature>
<keyword evidence="5" id="KW-1185">Reference proteome</keyword>
<feature type="signal peptide" evidence="2">
    <location>
        <begin position="1"/>
        <end position="22"/>
    </location>
</feature>
<name>A0ABP0L965_9DINO</name>
<proteinExistence type="predicted"/>
<dbReference type="InterPro" id="IPR037185">
    <property type="entry name" value="EmrE-like"/>
</dbReference>
<feature type="transmembrane region" description="Helical" evidence="1">
    <location>
        <begin position="100"/>
        <end position="118"/>
    </location>
</feature>
<dbReference type="Proteomes" id="UP001642484">
    <property type="component" value="Unassembled WGS sequence"/>
</dbReference>
<keyword evidence="1" id="KW-0472">Membrane</keyword>
<organism evidence="4 5">
    <name type="scientific">Durusdinium trenchii</name>
    <dbReference type="NCBI Taxonomy" id="1381693"/>
    <lineage>
        <taxon>Eukaryota</taxon>
        <taxon>Sar</taxon>
        <taxon>Alveolata</taxon>
        <taxon>Dinophyceae</taxon>
        <taxon>Suessiales</taxon>
        <taxon>Symbiodiniaceae</taxon>
        <taxon>Durusdinium</taxon>
    </lineage>
</organism>